<organism evidence="2 3">
    <name type="scientific">Echria macrotheca</name>
    <dbReference type="NCBI Taxonomy" id="438768"/>
    <lineage>
        <taxon>Eukaryota</taxon>
        <taxon>Fungi</taxon>
        <taxon>Dikarya</taxon>
        <taxon>Ascomycota</taxon>
        <taxon>Pezizomycotina</taxon>
        <taxon>Sordariomycetes</taxon>
        <taxon>Sordariomycetidae</taxon>
        <taxon>Sordariales</taxon>
        <taxon>Schizotheciaceae</taxon>
        <taxon>Echria</taxon>
    </lineage>
</organism>
<proteinExistence type="predicted"/>
<dbReference type="Proteomes" id="UP001239445">
    <property type="component" value="Unassembled WGS sequence"/>
</dbReference>
<comment type="caution">
    <text evidence="2">The sequence shown here is derived from an EMBL/GenBank/DDBJ whole genome shotgun (WGS) entry which is preliminary data.</text>
</comment>
<gene>
    <name evidence="2" type="ORF">QBC47DRAFT_380601</name>
</gene>
<evidence type="ECO:0000313" key="3">
    <source>
        <dbReference type="Proteomes" id="UP001239445"/>
    </source>
</evidence>
<protein>
    <submittedName>
        <fullName evidence="2">Uncharacterized protein</fullName>
    </submittedName>
</protein>
<evidence type="ECO:0000256" key="1">
    <source>
        <dbReference type="SAM" id="MobiDB-lite"/>
    </source>
</evidence>
<evidence type="ECO:0000313" key="2">
    <source>
        <dbReference type="EMBL" id="KAK1755533.1"/>
    </source>
</evidence>
<feature type="compositionally biased region" description="Pro residues" evidence="1">
    <location>
        <begin position="66"/>
        <end position="83"/>
    </location>
</feature>
<keyword evidence="3" id="KW-1185">Reference proteome</keyword>
<feature type="region of interest" description="Disordered" evidence="1">
    <location>
        <begin position="60"/>
        <end position="150"/>
    </location>
</feature>
<sequence>MPYDHQPSTSYLAASYLPLRGHKHQIHTISQVSRNTFTPHTSTPALKTWTTFYTKNTPCSSSFSPPSSPSRPPACYPPAPSLRPKPRSGRYPTGQQTTPTRTATPSPSGSPTTSPGPSRCVRVRAWYTPRASADGKRRTGRTQAGAEEEGMTWGRRCSRITSGLGSWTCIRSGFVLGSSTKRRIKADGKVTVLVEKCGHGEEVSKGEICGVQGGKWEINANNVETETEDGSS</sequence>
<dbReference type="AlphaFoldDB" id="A0AAJ0F9M6"/>
<reference evidence="2" key="1">
    <citation type="submission" date="2023-06" db="EMBL/GenBank/DDBJ databases">
        <title>Genome-scale phylogeny and comparative genomics of the fungal order Sordariales.</title>
        <authorList>
            <consortium name="Lawrence Berkeley National Laboratory"/>
            <person name="Hensen N."/>
            <person name="Bonometti L."/>
            <person name="Westerberg I."/>
            <person name="Brannstrom I.O."/>
            <person name="Guillou S."/>
            <person name="Cros-Aarteil S."/>
            <person name="Calhoun S."/>
            <person name="Haridas S."/>
            <person name="Kuo A."/>
            <person name="Mondo S."/>
            <person name="Pangilinan J."/>
            <person name="Riley R."/>
            <person name="Labutti K."/>
            <person name="Andreopoulos B."/>
            <person name="Lipzen A."/>
            <person name="Chen C."/>
            <person name="Yanf M."/>
            <person name="Daum C."/>
            <person name="Ng V."/>
            <person name="Clum A."/>
            <person name="Steindorff A."/>
            <person name="Ohm R."/>
            <person name="Martin F."/>
            <person name="Silar P."/>
            <person name="Natvig D."/>
            <person name="Lalanne C."/>
            <person name="Gautier V."/>
            <person name="Ament-Velasquez S.L."/>
            <person name="Kruys A."/>
            <person name="Hutchinson M.I."/>
            <person name="Powell A.J."/>
            <person name="Barry K."/>
            <person name="Miller A.N."/>
            <person name="Grigoriev I.V."/>
            <person name="Debuchy R."/>
            <person name="Gladieux P."/>
            <person name="Thoren M.H."/>
            <person name="Johannesson H."/>
        </authorList>
    </citation>
    <scope>NUCLEOTIDE SEQUENCE</scope>
    <source>
        <strain evidence="2">PSN4</strain>
    </source>
</reference>
<dbReference type="EMBL" id="MU839833">
    <property type="protein sequence ID" value="KAK1755533.1"/>
    <property type="molecule type" value="Genomic_DNA"/>
</dbReference>
<feature type="compositionally biased region" description="Low complexity" evidence="1">
    <location>
        <begin position="92"/>
        <end position="119"/>
    </location>
</feature>
<accession>A0AAJ0F9M6</accession>
<name>A0AAJ0F9M6_9PEZI</name>